<proteinExistence type="inferred from homology"/>
<dbReference type="InterPro" id="IPR008978">
    <property type="entry name" value="HSP20-like_chaperone"/>
</dbReference>
<dbReference type="CDD" id="cd06470">
    <property type="entry name" value="ACD_IbpA-B_like"/>
    <property type="match status" value="1"/>
</dbReference>
<protein>
    <submittedName>
        <fullName evidence="6">Hsp20 family protein</fullName>
    </submittedName>
</protein>
<comment type="similarity">
    <text evidence="2 3">Belongs to the small heat shock protein (HSP20) family.</text>
</comment>
<reference evidence="6" key="1">
    <citation type="submission" date="2022-06" db="EMBL/GenBank/DDBJ databases">
        <authorList>
            <person name="Sun Q."/>
        </authorList>
    </citation>
    <scope>NUCLEOTIDE SEQUENCE</scope>
    <source>
        <strain evidence="6">S101</strain>
    </source>
</reference>
<dbReference type="SUPFAM" id="SSF49764">
    <property type="entry name" value="HSP20-like chaperones"/>
    <property type="match status" value="1"/>
</dbReference>
<sequence>MSRTRPTDQPLPVGFETVQRTGPRNGRAGEGYPPFNIERLLGQSADPTERLRITLAVAGFSEDELEITQQGRELLIRGRHADREETTFLFRGIAARQFQRLFLLDEGMDVERAHLRNGLLSIYLIRPEPVQGERKINISASV</sequence>
<dbReference type="InterPro" id="IPR002068">
    <property type="entry name" value="A-crystallin/Hsp20_dom"/>
</dbReference>
<dbReference type="Gene3D" id="2.60.40.790">
    <property type="match status" value="1"/>
</dbReference>
<dbReference type="PANTHER" id="PTHR47062:SF1">
    <property type="entry name" value="SMALL HEAT SHOCK PROTEIN IBPA"/>
    <property type="match status" value="1"/>
</dbReference>
<evidence type="ECO:0000256" key="1">
    <source>
        <dbReference type="ARBA" id="ARBA00023016"/>
    </source>
</evidence>
<dbReference type="Proteomes" id="UP001155380">
    <property type="component" value="Unassembled WGS sequence"/>
</dbReference>
<dbReference type="PROSITE" id="PS01031">
    <property type="entry name" value="SHSP"/>
    <property type="match status" value="1"/>
</dbReference>
<evidence type="ECO:0000313" key="6">
    <source>
        <dbReference type="EMBL" id="MCO5958049.1"/>
    </source>
</evidence>
<evidence type="ECO:0000313" key="7">
    <source>
        <dbReference type="Proteomes" id="UP001155380"/>
    </source>
</evidence>
<dbReference type="EMBL" id="JAMXLX010000004">
    <property type="protein sequence ID" value="MCO5958049.1"/>
    <property type="molecule type" value="Genomic_DNA"/>
</dbReference>
<accession>A0AAJ1BXJ7</accession>
<evidence type="ECO:0000256" key="3">
    <source>
        <dbReference type="RuleBase" id="RU003616"/>
    </source>
</evidence>
<evidence type="ECO:0000259" key="5">
    <source>
        <dbReference type="PROSITE" id="PS01031"/>
    </source>
</evidence>
<keyword evidence="1" id="KW-0346">Stress response</keyword>
<dbReference type="AlphaFoldDB" id="A0AAJ1BXJ7"/>
<evidence type="ECO:0000256" key="4">
    <source>
        <dbReference type="SAM" id="MobiDB-lite"/>
    </source>
</evidence>
<feature type="domain" description="SHSP" evidence="5">
    <location>
        <begin position="26"/>
        <end position="141"/>
    </location>
</feature>
<gene>
    <name evidence="6" type="ORF">NBH21_14810</name>
</gene>
<dbReference type="Pfam" id="PF00011">
    <property type="entry name" value="HSP20"/>
    <property type="match status" value="1"/>
</dbReference>
<comment type="caution">
    <text evidence="6">The sequence shown here is derived from an EMBL/GenBank/DDBJ whole genome shotgun (WGS) entry which is preliminary data.</text>
</comment>
<dbReference type="InterPro" id="IPR037913">
    <property type="entry name" value="ACD_IbpA/B"/>
</dbReference>
<evidence type="ECO:0000256" key="2">
    <source>
        <dbReference type="PROSITE-ProRule" id="PRU00285"/>
    </source>
</evidence>
<feature type="region of interest" description="Disordered" evidence="4">
    <location>
        <begin position="1"/>
        <end position="32"/>
    </location>
</feature>
<dbReference type="RefSeq" id="WP_250913943.1">
    <property type="nucleotide sequence ID" value="NZ_JAMXLX010000004.1"/>
</dbReference>
<dbReference type="PANTHER" id="PTHR47062">
    <property type="match status" value="1"/>
</dbReference>
<name>A0AAJ1BXJ7_9HYPH</name>
<organism evidence="6 7">
    <name type="scientific">Ciceribacter sichuanensis</name>
    <dbReference type="NCBI Taxonomy" id="2949647"/>
    <lineage>
        <taxon>Bacteria</taxon>
        <taxon>Pseudomonadati</taxon>
        <taxon>Pseudomonadota</taxon>
        <taxon>Alphaproteobacteria</taxon>
        <taxon>Hyphomicrobiales</taxon>
        <taxon>Rhizobiaceae</taxon>
        <taxon>Ciceribacter</taxon>
    </lineage>
</organism>